<dbReference type="PANTHER" id="PTHR42048:SF1">
    <property type="entry name" value="ARS-BINDING PROTEIN 2"/>
    <property type="match status" value="1"/>
</dbReference>
<dbReference type="InterPro" id="IPR018562">
    <property type="entry name" value="ARS-binding_2"/>
</dbReference>
<name>A0A5M3YQH3_ASPTE</name>
<dbReference type="Pfam" id="PF09441">
    <property type="entry name" value="Abp2"/>
    <property type="match status" value="1"/>
</dbReference>
<accession>A0A5M3YQH3</accession>
<keyword evidence="3" id="KW-1185">Reference proteome</keyword>
<dbReference type="PANTHER" id="PTHR42048">
    <property type="entry name" value="ARS-BINDING PROTEIN 2"/>
    <property type="match status" value="1"/>
</dbReference>
<feature type="compositionally biased region" description="Basic and acidic residues" evidence="1">
    <location>
        <begin position="8"/>
        <end position="22"/>
    </location>
</feature>
<dbReference type="AlphaFoldDB" id="A0A5M3YQH3"/>
<feature type="region of interest" description="Disordered" evidence="1">
    <location>
        <begin position="234"/>
        <end position="363"/>
    </location>
</feature>
<dbReference type="VEuPathDB" id="FungiDB:ATEG_04867"/>
<feature type="compositionally biased region" description="Basic and acidic residues" evidence="1">
    <location>
        <begin position="189"/>
        <end position="202"/>
    </location>
</feature>
<feature type="region of interest" description="Disordered" evidence="1">
    <location>
        <begin position="1"/>
        <end position="30"/>
    </location>
</feature>
<dbReference type="GO" id="GO:0003688">
    <property type="term" value="F:DNA replication origin binding"/>
    <property type="evidence" value="ECO:0007669"/>
    <property type="project" value="TreeGrafter"/>
</dbReference>
<feature type="compositionally biased region" description="Basic and acidic residues" evidence="1">
    <location>
        <begin position="261"/>
        <end position="271"/>
    </location>
</feature>
<dbReference type="Proteomes" id="UP000452235">
    <property type="component" value="Unassembled WGS sequence"/>
</dbReference>
<dbReference type="OrthoDB" id="2104370at2759"/>
<evidence type="ECO:0000256" key="1">
    <source>
        <dbReference type="SAM" id="MobiDB-lite"/>
    </source>
</evidence>
<reference evidence="2 3" key="1">
    <citation type="submission" date="2020-01" db="EMBL/GenBank/DDBJ databases">
        <title>Aspergillus terreus IFO 6365 whole genome shotgun sequence.</title>
        <authorList>
            <person name="Kanamasa S."/>
            <person name="Takahashi H."/>
        </authorList>
    </citation>
    <scope>NUCLEOTIDE SEQUENCE [LARGE SCALE GENOMIC DNA]</scope>
    <source>
        <strain evidence="2 3">IFO 6365</strain>
    </source>
</reference>
<evidence type="ECO:0000313" key="2">
    <source>
        <dbReference type="EMBL" id="GFF15745.1"/>
    </source>
</evidence>
<feature type="compositionally biased region" description="Acidic residues" evidence="1">
    <location>
        <begin position="577"/>
        <end position="587"/>
    </location>
</feature>
<feature type="compositionally biased region" description="Polar residues" evidence="1">
    <location>
        <begin position="289"/>
        <end position="300"/>
    </location>
</feature>
<sequence>MSPPVFDPLRHGPPRDSIDQAESRSLPSRDITDDTIDDAYVMFIFYCNPNVPLSADTSELRKTFRCPPRSDGKSFSIFTLWELIRKLDSKELKTWHALAIELGVEPPVIEQKQSTQKVQQYAVRLKRWLRAMHVDAFFEYCLGHPHPYYTHLPPSNVVAMDSRDGVPLEEDLALRALMPQWKPKRGRKRAEEREIASERSVKRPQLDTSVGVLRGGSFPASAATFPQSAIPFSAFPEDMETNDPWIAPQPSFSADGSGAHQGHDPRWRPIERAPSPAAGKARGRPPNKGTVSGPFSTFPVNPNRPAPGQIQNPGTSPSPAIVVQQDPSNRFSQAQYNQSPTPHQSGRPNKLQLQVPQHSGAPVRLATPPMLMVNGVNNSSFLKVEATPQNGAAIPSNDATERPASGHFSQTNFAADQAPQVAPDDVIRILSSELARAKLTGRSVPLGPDESRTLAISIVQNLMASYSQSSSGITPLMAALHLGLGQHFGYAGGTDRTITVDAHPVPMASTDMSGNSGANGSSTSYAYTVSHEYRHGLSFSTKITFGDIVLGSADSSRPVNSSRATDELENSTVEADNSTDAEFEVDTADSSVSEATWKQRYLKLRAQLQKKERALSQYKRKILESVMADI</sequence>
<feature type="compositionally biased region" description="Polar residues" evidence="1">
    <location>
        <begin position="325"/>
        <end position="357"/>
    </location>
</feature>
<feature type="region of interest" description="Disordered" evidence="1">
    <location>
        <begin position="555"/>
        <end position="589"/>
    </location>
</feature>
<protein>
    <submittedName>
        <fullName evidence="2">Putative ARS binding protein Abp2</fullName>
    </submittedName>
</protein>
<proteinExistence type="predicted"/>
<comment type="caution">
    <text evidence="2">The sequence shown here is derived from an EMBL/GenBank/DDBJ whole genome shotgun (WGS) entry which is preliminary data.</text>
</comment>
<dbReference type="EMBL" id="BLJY01000004">
    <property type="protein sequence ID" value="GFF15745.1"/>
    <property type="molecule type" value="Genomic_DNA"/>
</dbReference>
<feature type="compositionally biased region" description="Polar residues" evidence="1">
    <location>
        <begin position="309"/>
        <end position="318"/>
    </location>
</feature>
<gene>
    <name evidence="2" type="ORF">ATEIFO6365_0004086400</name>
</gene>
<feature type="region of interest" description="Disordered" evidence="1">
    <location>
        <begin position="183"/>
        <end position="202"/>
    </location>
</feature>
<organism evidence="2 3">
    <name type="scientific">Aspergillus terreus</name>
    <dbReference type="NCBI Taxonomy" id="33178"/>
    <lineage>
        <taxon>Eukaryota</taxon>
        <taxon>Fungi</taxon>
        <taxon>Dikarya</taxon>
        <taxon>Ascomycota</taxon>
        <taxon>Pezizomycotina</taxon>
        <taxon>Eurotiomycetes</taxon>
        <taxon>Eurotiomycetidae</taxon>
        <taxon>Eurotiales</taxon>
        <taxon>Aspergillaceae</taxon>
        <taxon>Aspergillus</taxon>
        <taxon>Aspergillus subgen. Circumdati</taxon>
    </lineage>
</organism>
<evidence type="ECO:0000313" key="3">
    <source>
        <dbReference type="Proteomes" id="UP000452235"/>
    </source>
</evidence>